<evidence type="ECO:0000256" key="3">
    <source>
        <dbReference type="ARBA" id="ARBA00022692"/>
    </source>
</evidence>
<keyword evidence="3 6" id="KW-0812">Transmembrane</keyword>
<gene>
    <name evidence="8" type="ORF">S03H2_56726</name>
</gene>
<dbReference type="InterPro" id="IPR027469">
    <property type="entry name" value="Cation_efflux_TMD_sf"/>
</dbReference>
<dbReference type="InterPro" id="IPR050291">
    <property type="entry name" value="CDF_Transporter"/>
</dbReference>
<dbReference type="PANTHER" id="PTHR43840">
    <property type="entry name" value="MITOCHONDRIAL METAL TRANSPORTER 1-RELATED"/>
    <property type="match status" value="1"/>
</dbReference>
<dbReference type="PANTHER" id="PTHR43840:SF15">
    <property type="entry name" value="MITOCHONDRIAL METAL TRANSPORTER 1-RELATED"/>
    <property type="match status" value="1"/>
</dbReference>
<feature type="transmembrane region" description="Helical" evidence="6">
    <location>
        <begin position="41"/>
        <end position="66"/>
    </location>
</feature>
<organism evidence="8">
    <name type="scientific">marine sediment metagenome</name>
    <dbReference type="NCBI Taxonomy" id="412755"/>
    <lineage>
        <taxon>unclassified sequences</taxon>
        <taxon>metagenomes</taxon>
        <taxon>ecological metagenomes</taxon>
    </lineage>
</organism>
<evidence type="ECO:0000256" key="1">
    <source>
        <dbReference type="ARBA" id="ARBA00004141"/>
    </source>
</evidence>
<dbReference type="GO" id="GO:0008324">
    <property type="term" value="F:monoatomic cation transmembrane transporter activity"/>
    <property type="evidence" value="ECO:0007669"/>
    <property type="project" value="InterPro"/>
</dbReference>
<sequence length="107" mass="11947">MNLIKVNNISISKTVDFFIIKFLGEKSLSLKKVDQNNRKKYAYLEAWVSIISNLVLSIIMFIFGLMLNSISLLANATHTASDMLSSIIILIGFKLSSLPADKKHPFG</sequence>
<reference evidence="8" key="1">
    <citation type="journal article" date="2014" name="Front. Microbiol.">
        <title>High frequency of phylogenetically diverse reductive dehalogenase-homologous genes in deep subseafloor sedimentary metagenomes.</title>
        <authorList>
            <person name="Kawai M."/>
            <person name="Futagami T."/>
            <person name="Toyoda A."/>
            <person name="Takaki Y."/>
            <person name="Nishi S."/>
            <person name="Hori S."/>
            <person name="Arai W."/>
            <person name="Tsubouchi T."/>
            <person name="Morono Y."/>
            <person name="Uchiyama I."/>
            <person name="Ito T."/>
            <person name="Fujiyama A."/>
            <person name="Inagaki F."/>
            <person name="Takami H."/>
        </authorList>
    </citation>
    <scope>NUCLEOTIDE SEQUENCE</scope>
    <source>
        <strain evidence="8">Expedition CK06-06</strain>
    </source>
</reference>
<dbReference type="Gene3D" id="1.20.1510.10">
    <property type="entry name" value="Cation efflux protein transmembrane domain"/>
    <property type="match status" value="1"/>
</dbReference>
<comment type="subcellular location">
    <subcellularLocation>
        <location evidence="1">Membrane</location>
        <topology evidence="1">Multi-pass membrane protein</topology>
    </subcellularLocation>
</comment>
<evidence type="ECO:0000256" key="4">
    <source>
        <dbReference type="ARBA" id="ARBA00022989"/>
    </source>
</evidence>
<protein>
    <recommendedName>
        <fullName evidence="7">Cation efflux protein transmembrane domain-containing protein</fullName>
    </recommendedName>
</protein>
<evidence type="ECO:0000259" key="7">
    <source>
        <dbReference type="Pfam" id="PF01545"/>
    </source>
</evidence>
<evidence type="ECO:0000313" key="8">
    <source>
        <dbReference type="EMBL" id="GAH89181.1"/>
    </source>
</evidence>
<accession>X1J3A5</accession>
<feature type="non-terminal residue" evidence="8">
    <location>
        <position position="107"/>
    </location>
</feature>
<dbReference type="EMBL" id="BARU01036316">
    <property type="protein sequence ID" value="GAH89181.1"/>
    <property type="molecule type" value="Genomic_DNA"/>
</dbReference>
<name>X1J3A5_9ZZZZ</name>
<evidence type="ECO:0000256" key="5">
    <source>
        <dbReference type="ARBA" id="ARBA00023136"/>
    </source>
</evidence>
<dbReference type="GO" id="GO:0016020">
    <property type="term" value="C:membrane"/>
    <property type="evidence" value="ECO:0007669"/>
    <property type="project" value="UniProtKB-SubCell"/>
</dbReference>
<dbReference type="AlphaFoldDB" id="X1J3A5"/>
<keyword evidence="5 6" id="KW-0472">Membrane</keyword>
<evidence type="ECO:0000256" key="2">
    <source>
        <dbReference type="ARBA" id="ARBA00022448"/>
    </source>
</evidence>
<comment type="caution">
    <text evidence="8">The sequence shown here is derived from an EMBL/GenBank/DDBJ whole genome shotgun (WGS) entry which is preliminary data.</text>
</comment>
<evidence type="ECO:0000256" key="6">
    <source>
        <dbReference type="SAM" id="Phobius"/>
    </source>
</evidence>
<keyword evidence="2" id="KW-0813">Transport</keyword>
<dbReference type="InterPro" id="IPR058533">
    <property type="entry name" value="Cation_efflux_TM"/>
</dbReference>
<dbReference type="SUPFAM" id="SSF161111">
    <property type="entry name" value="Cation efflux protein transmembrane domain-like"/>
    <property type="match status" value="1"/>
</dbReference>
<proteinExistence type="predicted"/>
<keyword evidence="4 6" id="KW-1133">Transmembrane helix</keyword>
<dbReference type="Pfam" id="PF01545">
    <property type="entry name" value="Cation_efflux"/>
    <property type="match status" value="1"/>
</dbReference>
<feature type="domain" description="Cation efflux protein transmembrane" evidence="7">
    <location>
        <begin position="47"/>
        <end position="107"/>
    </location>
</feature>